<keyword evidence="5" id="KW-0862">Zinc</keyword>
<dbReference type="InterPro" id="IPR036264">
    <property type="entry name" value="Bact_exopeptidase_dim_dom"/>
</dbReference>
<dbReference type="InterPro" id="IPR008007">
    <property type="entry name" value="Peptidase_M42"/>
</dbReference>
<evidence type="ECO:0000256" key="8">
    <source>
        <dbReference type="PIRSR" id="PIRSR001123-2"/>
    </source>
</evidence>
<dbReference type="Pfam" id="PF07687">
    <property type="entry name" value="M20_dimer"/>
    <property type="match status" value="1"/>
</dbReference>
<dbReference type="PANTHER" id="PTHR42994">
    <property type="entry name" value="PEPTIDASE T"/>
    <property type="match status" value="1"/>
</dbReference>
<dbReference type="GO" id="GO:0004177">
    <property type="term" value="F:aminopeptidase activity"/>
    <property type="evidence" value="ECO:0007669"/>
    <property type="project" value="UniProtKB-UniRule"/>
</dbReference>
<dbReference type="InterPro" id="IPR001261">
    <property type="entry name" value="ArgE/DapE_CS"/>
</dbReference>
<organism evidence="10 11">
    <name type="scientific">candidate division WOR-1 bacterium RIFOXYC2_FULL_41_25</name>
    <dbReference type="NCBI Taxonomy" id="1802586"/>
    <lineage>
        <taxon>Bacteria</taxon>
        <taxon>Bacillati</taxon>
        <taxon>Saganbacteria</taxon>
    </lineage>
</organism>
<keyword evidence="4" id="KW-0378">Hydrolase</keyword>
<proteinExistence type="inferred from homology"/>
<keyword evidence="3 8" id="KW-0479">Metal-binding</keyword>
<evidence type="ECO:0000256" key="7">
    <source>
        <dbReference type="PIRNR" id="PIRNR001123"/>
    </source>
</evidence>
<dbReference type="PANTHER" id="PTHR42994:SF2">
    <property type="entry name" value="PEPTIDASE"/>
    <property type="match status" value="1"/>
</dbReference>
<feature type="domain" description="Peptidase M20 dimerisation" evidence="9">
    <location>
        <begin position="177"/>
        <end position="265"/>
    </location>
</feature>
<dbReference type="PROSITE" id="PS00758">
    <property type="entry name" value="ARGE_DAPE_CPG2_1"/>
    <property type="match status" value="1"/>
</dbReference>
<dbReference type="GO" id="GO:0006508">
    <property type="term" value="P:proteolysis"/>
    <property type="evidence" value="ECO:0007669"/>
    <property type="project" value="UniProtKB-KW"/>
</dbReference>
<keyword evidence="2" id="KW-0645">Protease</keyword>
<dbReference type="NCBIfam" id="TIGR01883">
    <property type="entry name" value="PepT-like"/>
    <property type="match status" value="1"/>
</dbReference>
<dbReference type="SUPFAM" id="SSF53187">
    <property type="entry name" value="Zn-dependent exopeptidases"/>
    <property type="match status" value="1"/>
</dbReference>
<dbReference type="Pfam" id="PF01546">
    <property type="entry name" value="Peptidase_M20"/>
    <property type="match status" value="1"/>
</dbReference>
<dbReference type="Gene3D" id="3.40.630.10">
    <property type="entry name" value="Zn peptidases"/>
    <property type="match status" value="1"/>
</dbReference>
<comment type="caution">
    <text evidence="10">The sequence shown here is derived from an EMBL/GenBank/DDBJ whole genome shotgun (WGS) entry which is preliminary data.</text>
</comment>
<evidence type="ECO:0000256" key="3">
    <source>
        <dbReference type="ARBA" id="ARBA00022723"/>
    </source>
</evidence>
<evidence type="ECO:0000313" key="10">
    <source>
        <dbReference type="EMBL" id="OGC33205.1"/>
    </source>
</evidence>
<dbReference type="InterPro" id="IPR011650">
    <property type="entry name" value="Peptidase_M20_dimer"/>
</dbReference>
<feature type="binding site" evidence="8">
    <location>
        <position position="69"/>
    </location>
    <ligand>
        <name>Zn(2+)</name>
        <dbReference type="ChEBI" id="CHEBI:29105"/>
        <label>1</label>
    </ligand>
</feature>
<comment type="cofactor">
    <cofactor evidence="1">
        <name>Zn(2+)</name>
        <dbReference type="ChEBI" id="CHEBI:29105"/>
    </cofactor>
</comment>
<evidence type="ECO:0000256" key="5">
    <source>
        <dbReference type="ARBA" id="ARBA00022833"/>
    </source>
</evidence>
<protein>
    <recommendedName>
        <fullName evidence="9">Peptidase M20 dimerisation domain-containing protein</fullName>
    </recommendedName>
</protein>
<dbReference type="AlphaFoldDB" id="A0A1F4TKF2"/>
<evidence type="ECO:0000256" key="6">
    <source>
        <dbReference type="ARBA" id="ARBA00023049"/>
    </source>
</evidence>
<evidence type="ECO:0000256" key="2">
    <source>
        <dbReference type="ARBA" id="ARBA00022670"/>
    </source>
</evidence>
<dbReference type="GO" id="GO:0008237">
    <property type="term" value="F:metallopeptidase activity"/>
    <property type="evidence" value="ECO:0007669"/>
    <property type="project" value="UniProtKB-KW"/>
</dbReference>
<dbReference type="Proteomes" id="UP000177309">
    <property type="component" value="Unassembled WGS sequence"/>
</dbReference>
<evidence type="ECO:0000256" key="1">
    <source>
        <dbReference type="ARBA" id="ARBA00001947"/>
    </source>
</evidence>
<dbReference type="SUPFAM" id="SSF55031">
    <property type="entry name" value="Bacterial exopeptidase dimerisation domain"/>
    <property type="match status" value="1"/>
</dbReference>
<dbReference type="InterPro" id="IPR002933">
    <property type="entry name" value="Peptidase_M20"/>
</dbReference>
<evidence type="ECO:0000259" key="9">
    <source>
        <dbReference type="Pfam" id="PF07687"/>
    </source>
</evidence>
<dbReference type="InterPro" id="IPR010162">
    <property type="entry name" value="PepT-like"/>
</dbReference>
<keyword evidence="6" id="KW-0482">Metalloprotease</keyword>
<accession>A0A1F4TKF2</accession>
<sequence length="365" mass="39394">MLNKNRLLKRFLAYVKIASHSGEEQAFAAQVTKDLKQLGLKPSQDKIGNIFVQIKGSVPGTHEILLNAHLDTVSPGKNIKPVVKKGAVFSNGKTILGADNKAGVAAIMEALCVLKENKLPHGDILVLFTIQEETGLLGSRQLDHRKIKARYGFVFDGGSPQLIHNAAPSQKNIEAWVHGKAAHAGVHPDKGISAIKVAAEAITRMNLGRIDRETTANIGIIQGGKATNIIPDKVYLKGEARSRTPHKLTKQLKHMVECLQAAAKKQKAKVKIKIETIYPAFHIPAADPILKIVTRAVNKLGLKEVVKASGGGSDANIFNQHGVKSLILGVGAHNLHGVKEKLVIKEFIQGTGLILELIKLCSKKP</sequence>
<comment type="cofactor">
    <cofactor evidence="8">
        <name>a divalent metal cation</name>
        <dbReference type="ChEBI" id="CHEBI:60240"/>
    </cofactor>
    <text evidence="8">Binds 2 divalent metal cations per subunit.</text>
</comment>
<dbReference type="EMBL" id="MEUI01000038">
    <property type="protein sequence ID" value="OGC33205.1"/>
    <property type="molecule type" value="Genomic_DNA"/>
</dbReference>
<comment type="similarity">
    <text evidence="7">Belongs to the peptidase M42 family.</text>
</comment>
<evidence type="ECO:0000256" key="4">
    <source>
        <dbReference type="ARBA" id="ARBA00022801"/>
    </source>
</evidence>
<evidence type="ECO:0000313" key="11">
    <source>
        <dbReference type="Proteomes" id="UP000177309"/>
    </source>
</evidence>
<gene>
    <name evidence="10" type="ORF">A2462_07235</name>
</gene>
<name>A0A1F4TKF2_UNCSA</name>
<reference evidence="10 11" key="1">
    <citation type="journal article" date="2016" name="Nat. Commun.">
        <title>Thousands of microbial genomes shed light on interconnected biogeochemical processes in an aquifer system.</title>
        <authorList>
            <person name="Anantharaman K."/>
            <person name="Brown C.T."/>
            <person name="Hug L.A."/>
            <person name="Sharon I."/>
            <person name="Castelle C.J."/>
            <person name="Probst A.J."/>
            <person name="Thomas B.C."/>
            <person name="Singh A."/>
            <person name="Wilkins M.J."/>
            <person name="Karaoz U."/>
            <person name="Brodie E.L."/>
            <person name="Williams K.H."/>
            <person name="Hubbard S.S."/>
            <person name="Banfield J.F."/>
        </authorList>
    </citation>
    <scope>NUCLEOTIDE SEQUENCE [LARGE SCALE GENOMIC DNA]</scope>
</reference>
<dbReference type="Gene3D" id="3.30.70.360">
    <property type="match status" value="1"/>
</dbReference>
<dbReference type="PIRSF" id="PIRSF001123">
    <property type="entry name" value="PepA_GA"/>
    <property type="match status" value="1"/>
</dbReference>
<dbReference type="GO" id="GO:0046872">
    <property type="term" value="F:metal ion binding"/>
    <property type="evidence" value="ECO:0007669"/>
    <property type="project" value="UniProtKB-UniRule"/>
</dbReference>